<sequence length="109" mass="12309">MAEQNKALKSMAERVVKGYKAVHARDFQEAKELLEPLKPLLHQDDKPNVTFLVHLAMAQIGTASVEDFLATYEDIQKHEPKNEDEVKLKGRVDAAFEELMKSMAEKAGE</sequence>
<dbReference type="RefSeq" id="WP_110516539.1">
    <property type="nucleotide sequence ID" value="NZ_PDOF01000001.1"/>
</dbReference>
<name>A0A2W0HUV1_9BACI</name>
<gene>
    <name evidence="1" type="ORF">CR205_02290</name>
</gene>
<accession>A0A2W0HUV1</accession>
<comment type="caution">
    <text evidence="1">The sequence shown here is derived from an EMBL/GenBank/DDBJ whole genome shotgun (WGS) entry which is preliminary data.</text>
</comment>
<dbReference type="OrthoDB" id="2874272at2"/>
<dbReference type="Proteomes" id="UP000248066">
    <property type="component" value="Unassembled WGS sequence"/>
</dbReference>
<dbReference type="EMBL" id="PDOF01000001">
    <property type="protein sequence ID" value="PYZ97448.1"/>
    <property type="molecule type" value="Genomic_DNA"/>
</dbReference>
<dbReference type="AlphaFoldDB" id="A0A2W0HUV1"/>
<evidence type="ECO:0000313" key="2">
    <source>
        <dbReference type="Proteomes" id="UP000248066"/>
    </source>
</evidence>
<reference evidence="1 2" key="1">
    <citation type="submission" date="2017-10" db="EMBL/GenBank/DDBJ databases">
        <title>Bacillus sp. nov., a halophilic bacterium isolated from a Yangshapao Lake.</title>
        <authorList>
            <person name="Wang H."/>
        </authorList>
    </citation>
    <scope>NUCLEOTIDE SEQUENCE [LARGE SCALE GENOMIC DNA]</scope>
    <source>
        <strain evidence="1 2">YSP-3</strain>
    </source>
</reference>
<organism evidence="1 2">
    <name type="scientific">Alteribacter lacisalsi</name>
    <dbReference type="NCBI Taxonomy" id="2045244"/>
    <lineage>
        <taxon>Bacteria</taxon>
        <taxon>Bacillati</taxon>
        <taxon>Bacillota</taxon>
        <taxon>Bacilli</taxon>
        <taxon>Bacillales</taxon>
        <taxon>Bacillaceae</taxon>
        <taxon>Alteribacter</taxon>
    </lineage>
</organism>
<protein>
    <submittedName>
        <fullName evidence="1">Uncharacterized protein</fullName>
    </submittedName>
</protein>
<keyword evidence="2" id="KW-1185">Reference proteome</keyword>
<proteinExistence type="predicted"/>
<evidence type="ECO:0000313" key="1">
    <source>
        <dbReference type="EMBL" id="PYZ97448.1"/>
    </source>
</evidence>